<feature type="compositionally biased region" description="Polar residues" evidence="1">
    <location>
        <begin position="149"/>
        <end position="165"/>
    </location>
</feature>
<evidence type="ECO:0000313" key="4">
    <source>
        <dbReference type="Proteomes" id="UP000593574"/>
    </source>
</evidence>
<dbReference type="InterPro" id="IPR024752">
    <property type="entry name" value="Myb/SANT-like_dom"/>
</dbReference>
<sequence>MLFATQYIHDEVSYDPLEYDDEVSSSGKVRDDTDEALVSTIKLQMTKPHIDNKLRTLSNEWSVLHGMIYGKHTNEFGWNSTRKVIIVEQAIWDEFLKSHKNVASFKNRTSYFKDFSKIYGKDRATGKDTQIEADIIEELEEDEDDNGRIKNNANGTGVGETNMTGTKNFENEKILKTMASQGPHLLIEAKLEWLKKLERIR</sequence>
<dbReference type="EMBL" id="JABEZV010000001">
    <property type="protein sequence ID" value="MBA0704531.1"/>
    <property type="molecule type" value="Genomic_DNA"/>
</dbReference>
<feature type="region of interest" description="Disordered" evidence="1">
    <location>
        <begin position="142"/>
        <end position="165"/>
    </location>
</feature>
<keyword evidence="4" id="KW-1185">Reference proteome</keyword>
<dbReference type="Pfam" id="PF12776">
    <property type="entry name" value="Myb_DNA-bind_3"/>
    <property type="match status" value="1"/>
</dbReference>
<evidence type="ECO:0000259" key="2">
    <source>
        <dbReference type="Pfam" id="PF12776"/>
    </source>
</evidence>
<dbReference type="AlphaFoldDB" id="A0A7J8YY82"/>
<gene>
    <name evidence="3" type="ORF">Golax_016783</name>
</gene>
<evidence type="ECO:0000256" key="1">
    <source>
        <dbReference type="SAM" id="MobiDB-lite"/>
    </source>
</evidence>
<proteinExistence type="predicted"/>
<name>A0A7J8YY82_9ROSI</name>
<accession>A0A7J8YY82</accession>
<dbReference type="Proteomes" id="UP000593574">
    <property type="component" value="Unassembled WGS sequence"/>
</dbReference>
<organism evidence="3 4">
    <name type="scientific">Gossypium laxum</name>
    <dbReference type="NCBI Taxonomy" id="34288"/>
    <lineage>
        <taxon>Eukaryota</taxon>
        <taxon>Viridiplantae</taxon>
        <taxon>Streptophyta</taxon>
        <taxon>Embryophyta</taxon>
        <taxon>Tracheophyta</taxon>
        <taxon>Spermatophyta</taxon>
        <taxon>Magnoliopsida</taxon>
        <taxon>eudicotyledons</taxon>
        <taxon>Gunneridae</taxon>
        <taxon>Pentapetalae</taxon>
        <taxon>rosids</taxon>
        <taxon>malvids</taxon>
        <taxon>Malvales</taxon>
        <taxon>Malvaceae</taxon>
        <taxon>Malvoideae</taxon>
        <taxon>Gossypium</taxon>
    </lineage>
</organism>
<reference evidence="3 4" key="1">
    <citation type="journal article" date="2019" name="Genome Biol. Evol.">
        <title>Insights into the evolution of the New World diploid cottons (Gossypium, subgenus Houzingenia) based on genome sequencing.</title>
        <authorList>
            <person name="Grover C.E."/>
            <person name="Arick M.A. 2nd"/>
            <person name="Thrash A."/>
            <person name="Conover J.L."/>
            <person name="Sanders W.S."/>
            <person name="Peterson D.G."/>
            <person name="Frelichowski J.E."/>
            <person name="Scheffler J.A."/>
            <person name="Scheffler B.E."/>
            <person name="Wendel J.F."/>
        </authorList>
    </citation>
    <scope>NUCLEOTIDE SEQUENCE [LARGE SCALE GENOMIC DNA]</scope>
    <source>
        <strain evidence="3">4</strain>
        <tissue evidence="3">Leaf</tissue>
    </source>
</reference>
<comment type="caution">
    <text evidence="3">The sequence shown here is derived from an EMBL/GenBank/DDBJ whole genome shotgun (WGS) entry which is preliminary data.</text>
</comment>
<feature type="domain" description="Myb/SANT-like" evidence="2">
    <location>
        <begin position="36"/>
        <end position="95"/>
    </location>
</feature>
<dbReference type="PANTHER" id="PTHR46250:SF17">
    <property type="entry name" value="MYB_SANT-LIKE DOMAIN-CONTAINING PROTEIN"/>
    <property type="match status" value="1"/>
</dbReference>
<protein>
    <recommendedName>
        <fullName evidence="2">Myb/SANT-like domain-containing protein</fullName>
    </recommendedName>
</protein>
<evidence type="ECO:0000313" key="3">
    <source>
        <dbReference type="EMBL" id="MBA0704531.1"/>
    </source>
</evidence>
<dbReference type="PANTHER" id="PTHR46250">
    <property type="entry name" value="MYB/SANT-LIKE DNA-BINDING DOMAIN PROTEIN-RELATED"/>
    <property type="match status" value="1"/>
</dbReference>